<dbReference type="InterPro" id="IPR023828">
    <property type="entry name" value="Peptidase_S8_Ser-AS"/>
</dbReference>
<keyword evidence="3 5" id="KW-0378">Hydrolase</keyword>
<dbReference type="PROSITE" id="PS51829">
    <property type="entry name" value="P_HOMO_B"/>
    <property type="match status" value="1"/>
</dbReference>
<dbReference type="PROSITE" id="PS50853">
    <property type="entry name" value="FN3"/>
    <property type="match status" value="1"/>
</dbReference>
<evidence type="ECO:0000256" key="5">
    <source>
        <dbReference type="PROSITE-ProRule" id="PRU01240"/>
    </source>
</evidence>
<evidence type="ECO:0000256" key="2">
    <source>
        <dbReference type="ARBA" id="ARBA00022670"/>
    </source>
</evidence>
<feature type="compositionally biased region" description="Low complexity" evidence="6">
    <location>
        <begin position="328"/>
        <end position="338"/>
    </location>
</feature>
<keyword evidence="2 5" id="KW-0645">Protease</keyword>
<evidence type="ECO:0000259" key="7">
    <source>
        <dbReference type="PROSITE" id="PS50853"/>
    </source>
</evidence>
<proteinExistence type="inferred from homology"/>
<accession>A0ABN6HSL0</accession>
<dbReference type="Gene3D" id="2.60.120.380">
    <property type="match status" value="1"/>
</dbReference>
<comment type="similarity">
    <text evidence="1 5">Belongs to the peptidase S8 family.</text>
</comment>
<feature type="active site" description="Charge relay system" evidence="5">
    <location>
        <position position="165"/>
    </location>
</feature>
<feature type="domain" description="Fibronectin type-III" evidence="7">
    <location>
        <begin position="666"/>
        <end position="756"/>
    </location>
</feature>
<dbReference type="InterPro" id="IPR008979">
    <property type="entry name" value="Galactose-bd-like_sf"/>
</dbReference>
<evidence type="ECO:0000256" key="6">
    <source>
        <dbReference type="SAM" id="MobiDB-lite"/>
    </source>
</evidence>
<dbReference type="NCBIfam" id="NF033708">
    <property type="entry name" value="T9SS_Cterm_ChiA"/>
    <property type="match status" value="1"/>
</dbReference>
<dbReference type="InterPro" id="IPR002884">
    <property type="entry name" value="P_dom"/>
</dbReference>
<evidence type="ECO:0000256" key="1">
    <source>
        <dbReference type="ARBA" id="ARBA00011073"/>
    </source>
</evidence>
<dbReference type="InterPro" id="IPR000209">
    <property type="entry name" value="Peptidase_S8/S53_dom"/>
</dbReference>
<feature type="domain" description="P/Homo B" evidence="8">
    <location>
        <begin position="748"/>
        <end position="911"/>
    </location>
</feature>
<reference evidence="9 10" key="1">
    <citation type="submission" date="2021-06" db="EMBL/GenBank/DDBJ databases">
        <title>Whole genome sequences of Flavobacterium sp. KK2020170 and assembly.</title>
        <authorList>
            <person name="Kitahara K."/>
            <person name="Miyoshi S."/>
            <person name="Uesaka K."/>
        </authorList>
    </citation>
    <scope>NUCLEOTIDE SEQUENCE [LARGE SCALE GENOMIC DNA]</scope>
    <source>
        <strain evidence="9 10">KK2020170</strain>
    </source>
</reference>
<dbReference type="PROSITE" id="PS00138">
    <property type="entry name" value="SUBTILASE_SER"/>
    <property type="match status" value="1"/>
</dbReference>
<dbReference type="InterPro" id="IPR013783">
    <property type="entry name" value="Ig-like_fold"/>
</dbReference>
<evidence type="ECO:0000313" key="9">
    <source>
        <dbReference type="EMBL" id="BCY27525.1"/>
    </source>
</evidence>
<dbReference type="SUPFAM" id="SSF49785">
    <property type="entry name" value="Galactose-binding domain-like"/>
    <property type="match status" value="2"/>
</dbReference>
<evidence type="ECO:0000256" key="3">
    <source>
        <dbReference type="ARBA" id="ARBA00022801"/>
    </source>
</evidence>
<dbReference type="Gene3D" id="3.40.50.200">
    <property type="entry name" value="Peptidase S8/S53 domain"/>
    <property type="match status" value="1"/>
</dbReference>
<evidence type="ECO:0000256" key="4">
    <source>
        <dbReference type="ARBA" id="ARBA00022825"/>
    </source>
</evidence>
<dbReference type="Gene3D" id="2.60.120.260">
    <property type="entry name" value="Galactose-binding domain-like"/>
    <property type="match status" value="1"/>
</dbReference>
<dbReference type="InterPro" id="IPR036116">
    <property type="entry name" value="FN3_sf"/>
</dbReference>
<sequence>MKLNNAFLVKNVYLLFFTLIYSTLSISQTPEQVKQIVSKYDLKKAEILLEKVRKRESVEKQKAISFAKTNNIPIYRENKNGGFDELMYLLPSGEPIYYALDNANAATSTRVNFLRSGGGLGLNLTGTGMVPRVWDGGPINANHQEYVGRTTFGDGNSTVNTNSFHAIHVTGTVIASGVQANARGMAYQATARTFDWNDDESEAISEAMNGMLLSNHSYGVPVANAPGNWYMGAYSSEAYNWDVIAYNFPYYLAVMSAGNDGNTNNSQPTTAGFDKLNGNKNAKNNLVVANAQDATVNATTGAITAGAGINSSSSEGPSDDRRIKPDITGNGTSLYSTGSGTGTGGNNTAYSTLTGTSMAAPNVTGTLTLVQQHYFNVNGSFMKAATLKGLACHTATDRGNPGPDAVFGWGYLDAKSCVETITNNGLSSWISEETLSQGQTFTMQVVAQGGGVPLLGSITWTDVPDASKINNGTLNESTPDLTNDLDIRITQGANTYFPWRLQNNATSNATRNSDNNVDNVERINIDTPTAGQVYTITVTHKGTLADGLQNFSLVVTGISSQFTFSTTESNKIVCSNSGNAVYNFNFQKIGGPAVSLSANNVPTGANISFSQSSINTNGAFTATFSNLTNVAAGEHQIEIIGNNGIETETRKIYLTVYHSDFTAYPQLTNLPSNGATGISTSPTISWTANDNAESYNLEIATDAAFTSIVHSSNENGTSVQVNGLTDQTVYYWRVTPTNRCGTGIPSETKAFQTGILNCSFSYTNGTNVAIDNTVDNSGFGMGAGWSVSQINVPDNFTVGNVDLDLLLQHTYIQDLTMYLEAPNGTYIILAQEPCGNNDDIDAKFIDGGNAISCSTGPGADLSGNVQPNQPMSTFQNLNSNGDWLLYVNDAYGGDNGTIDSWTLNLCSIAAITNTPSLLNNGITTLVNSTYDLTNSDIQASTVAESASQQVYTIVSTPTLGNLRLNNTILSIGDTFTQNDIDTGNLNYINTESSSNTTNFIVDIKNSVNGWLGNQVINIAIISCGDITTTWNGSSWSNGVPDRTSAVTFTGNYSSSSDLEACSVTVSNNSQITVNSGHTLLVGGNVTVDSGSLITIENNGALRQIDDLATNTGNIIVKRISSPMIRLDYTAWSSPVSGQQLQAFSPNTVATRFYEYLYTGTTTPTAYQSVTATNNFTSGKGYMIRVDNTWSSSTPAAYNGQFNGVPFNGIVNQSVGTGYNLLGNPYASPVDADTFLTDNASVSTLYFWTNTTPASGGVYPQNNFAAYTTLGGTAAFASAKIPNGTIQTGQGFYVQSGASDIIEFNNAQRINASTSTQFFKTGNSTLTSVEKHRVWLNLNDSNTSYNQILVGYMDGATIGIDNLIDGKVIDTSKPMLYNVLNDEAYVIQGRALPFNDEDVIALGLQILEAGNYNINIEQVDGLFDNQDVFLKDNQTGITHDLKQGAYYFTTNTGMFNNRFELVFKQGTLSQEEIALNNSILVYANSNGIEVQSSVQIDEIVVFDVLGRTLFENKSVNENNYTIQSIPQTKQALIVKVKDNNGNTKTQKVVF</sequence>
<evidence type="ECO:0000313" key="10">
    <source>
        <dbReference type="Proteomes" id="UP000825258"/>
    </source>
</evidence>
<feature type="active site" description="Charge relay system" evidence="5">
    <location>
        <position position="357"/>
    </location>
</feature>
<dbReference type="PROSITE" id="PS51892">
    <property type="entry name" value="SUBTILASE"/>
    <property type="match status" value="1"/>
</dbReference>
<dbReference type="Pfam" id="PF16184">
    <property type="entry name" value="Cadherin_3"/>
    <property type="match status" value="1"/>
</dbReference>
<dbReference type="CDD" id="cd00063">
    <property type="entry name" value="FN3"/>
    <property type="match status" value="1"/>
</dbReference>
<dbReference type="InterPro" id="IPR003961">
    <property type="entry name" value="FN3_dom"/>
</dbReference>
<organism evidence="9 10">
    <name type="scientific">Flavobacterium okayamense</name>
    <dbReference type="NCBI Taxonomy" id="2830782"/>
    <lineage>
        <taxon>Bacteria</taxon>
        <taxon>Pseudomonadati</taxon>
        <taxon>Bacteroidota</taxon>
        <taxon>Flavobacteriia</taxon>
        <taxon>Flavobacteriales</taxon>
        <taxon>Flavobacteriaceae</taxon>
        <taxon>Flavobacterium</taxon>
    </lineage>
</organism>
<feature type="active site" description="Charge relay system" evidence="5">
    <location>
        <position position="135"/>
    </location>
</feature>
<dbReference type="InterPro" id="IPR036852">
    <property type="entry name" value="Peptidase_S8/S53_dom_sf"/>
</dbReference>
<dbReference type="Gene3D" id="2.60.40.10">
    <property type="entry name" value="Immunoglobulins"/>
    <property type="match status" value="1"/>
</dbReference>
<gene>
    <name evidence="9" type="ORF">KK2020170_03930</name>
</gene>
<protein>
    <submittedName>
        <fullName evidence="9">Uncharacterized protein</fullName>
    </submittedName>
</protein>
<keyword evidence="10" id="KW-1185">Reference proteome</keyword>
<dbReference type="InterPro" id="IPR050131">
    <property type="entry name" value="Peptidase_S8_subtilisin-like"/>
</dbReference>
<dbReference type="PANTHER" id="PTHR43806:SF11">
    <property type="entry name" value="CEREVISIN-RELATED"/>
    <property type="match status" value="1"/>
</dbReference>
<dbReference type="EMBL" id="AP024749">
    <property type="protein sequence ID" value="BCY27525.1"/>
    <property type="molecule type" value="Genomic_DNA"/>
</dbReference>
<dbReference type="SUPFAM" id="SSF49265">
    <property type="entry name" value="Fibronectin type III"/>
    <property type="match status" value="1"/>
</dbReference>
<name>A0ABN6HSL0_9FLAO</name>
<dbReference type="Pfam" id="PF01483">
    <property type="entry name" value="P_proprotein"/>
    <property type="match status" value="1"/>
</dbReference>
<dbReference type="SUPFAM" id="SSF52743">
    <property type="entry name" value="Subtilisin-like"/>
    <property type="match status" value="1"/>
</dbReference>
<dbReference type="PANTHER" id="PTHR43806">
    <property type="entry name" value="PEPTIDASE S8"/>
    <property type="match status" value="1"/>
</dbReference>
<feature type="region of interest" description="Disordered" evidence="6">
    <location>
        <begin position="306"/>
        <end position="341"/>
    </location>
</feature>
<keyword evidence="4 5" id="KW-0720">Serine protease</keyword>
<dbReference type="RefSeq" id="WP_221259141.1">
    <property type="nucleotide sequence ID" value="NZ_AP024749.1"/>
</dbReference>
<dbReference type="Proteomes" id="UP000825258">
    <property type="component" value="Chromosome"/>
</dbReference>
<evidence type="ECO:0000259" key="8">
    <source>
        <dbReference type="PROSITE" id="PS51829"/>
    </source>
</evidence>
<dbReference type="Pfam" id="PF00082">
    <property type="entry name" value="Peptidase_S8"/>
    <property type="match status" value="1"/>
</dbReference>